<evidence type="ECO:0000256" key="6">
    <source>
        <dbReference type="ARBA" id="ARBA00007731"/>
    </source>
</evidence>
<evidence type="ECO:0000313" key="19">
    <source>
        <dbReference type="EMBL" id="MCC2188615.1"/>
    </source>
</evidence>
<dbReference type="SUPFAM" id="SSF51366">
    <property type="entry name" value="Ribulose-phoshate binding barrel"/>
    <property type="match status" value="1"/>
</dbReference>
<dbReference type="Gene3D" id="1.10.287.1080">
    <property type="entry name" value="MazG-like"/>
    <property type="match status" value="1"/>
</dbReference>
<dbReference type="NCBIfam" id="NF000768">
    <property type="entry name" value="PRK00051.1"/>
    <property type="match status" value="1"/>
</dbReference>
<dbReference type="FunFam" id="3.10.20.810:FF:000001">
    <property type="entry name" value="Histidine biosynthesis bifunctional protein HisIE"/>
    <property type="match status" value="1"/>
</dbReference>
<evidence type="ECO:0000256" key="14">
    <source>
        <dbReference type="ARBA" id="ARBA00023102"/>
    </source>
</evidence>
<comment type="subcellular location">
    <subcellularLocation>
        <location evidence="3 16">Cytoplasm</location>
    </subcellularLocation>
</comment>
<dbReference type="InterPro" id="IPR021130">
    <property type="entry name" value="PRib-ATP_PPHydrolase-like"/>
</dbReference>
<evidence type="ECO:0000313" key="20">
    <source>
        <dbReference type="Proteomes" id="UP001197875"/>
    </source>
</evidence>
<dbReference type="InterPro" id="IPR023019">
    <property type="entry name" value="His_synth_HisIE"/>
</dbReference>
<dbReference type="NCBIfam" id="NF002747">
    <property type="entry name" value="PRK02759.1"/>
    <property type="match status" value="1"/>
</dbReference>
<dbReference type="InterPro" id="IPR006062">
    <property type="entry name" value="His_biosynth"/>
</dbReference>
<evidence type="ECO:0000256" key="10">
    <source>
        <dbReference type="ARBA" id="ARBA00022605"/>
    </source>
</evidence>
<dbReference type="HAMAP" id="MF_01019">
    <property type="entry name" value="HisIE"/>
    <property type="match status" value="1"/>
</dbReference>
<sequence length="428" mass="48330">MTQKKIAACIFLKDGRAVTDFSGKTFLTETSPVILAEEYDHAGADELVIFDLSEGDEEHEKALNMIRAIQRRVDIPIMGCGNVNRVEDVKKLLYAGCQKAVLNFSKESNIALTEEVSKRFGKNKIGISIDKPQEYMQNNELIAEYTSELLLLPGAAGLMKSPLSSEVVLCDFEKEVGELLPELSDILIDGIMGKPVAEPAELFLRVKQEAKKMGISVNTFESPLKWEDMKLNEDGLLPVVVQDHKNLEVLMVAYMNQEAFEETLVTGRMTYYSRSRQELWTKGLTSGHFQYVKKLMIDCDNDTLLAQVAQTGAACHTGNRSCFYRTLVEKESPHVNPLKVLEEVYGVIEDRKLHPKEGSYTNYLFEKGIDKILKKVGEECTEIVIAAKNPNPEEIKYEIADFLYHCMVLMAEKGVTWEDITEELAHRR</sequence>
<feature type="region of interest" description="Phosphoribosyl-ATP pyrophosphohydrolase" evidence="16">
    <location>
        <begin position="341"/>
        <end position="428"/>
    </location>
</feature>
<dbReference type="GO" id="GO:0005737">
    <property type="term" value="C:cytoplasm"/>
    <property type="evidence" value="ECO:0007669"/>
    <property type="project" value="UniProtKB-SubCell"/>
</dbReference>
<protein>
    <recommendedName>
        <fullName evidence="16">Histidine biosynthesis bifunctional protein HisIE</fullName>
    </recommendedName>
    <domain>
        <recommendedName>
            <fullName evidence="16">Phosphoribosyl-AMP cyclohydrolase</fullName>
            <shortName evidence="16">PRA-CH</shortName>
            <ecNumber evidence="16">3.5.4.19</ecNumber>
        </recommendedName>
    </domain>
    <domain>
        <recommendedName>
            <fullName evidence="16">Phosphoribosyl-ATP pyrophosphatase</fullName>
            <shortName evidence="16">PRA-PH</shortName>
            <ecNumber evidence="16">3.6.1.31</ecNumber>
        </recommendedName>
    </domain>
</protein>
<accession>A0AAE3DQ83</accession>
<keyword evidence="14 16" id="KW-0368">Histidine biosynthesis</keyword>
<evidence type="ECO:0000259" key="18">
    <source>
        <dbReference type="Pfam" id="PF01502"/>
    </source>
</evidence>
<comment type="similarity">
    <text evidence="7 16">In the N-terminal section; belongs to the PRA-CH family.</text>
</comment>
<dbReference type="EC" id="3.5.4.19" evidence="16"/>
<evidence type="ECO:0000256" key="4">
    <source>
        <dbReference type="ARBA" id="ARBA00005169"/>
    </source>
</evidence>
<dbReference type="Pfam" id="PF01503">
    <property type="entry name" value="PRA-PH"/>
    <property type="match status" value="1"/>
</dbReference>
<dbReference type="GO" id="GO:0005524">
    <property type="term" value="F:ATP binding"/>
    <property type="evidence" value="ECO:0007669"/>
    <property type="project" value="UniProtKB-KW"/>
</dbReference>
<dbReference type="SUPFAM" id="SSF101386">
    <property type="entry name" value="all-alpha NTP pyrophosphatases"/>
    <property type="match status" value="1"/>
</dbReference>
<dbReference type="CDD" id="cd11534">
    <property type="entry name" value="NTP-PPase_HisIE_like"/>
    <property type="match status" value="1"/>
</dbReference>
<evidence type="ECO:0000256" key="8">
    <source>
        <dbReference type="ARBA" id="ARBA00009667"/>
    </source>
</evidence>
<evidence type="ECO:0000256" key="5">
    <source>
        <dbReference type="ARBA" id="ARBA00005204"/>
    </source>
</evidence>
<dbReference type="EMBL" id="JAJEPR010000002">
    <property type="protein sequence ID" value="MCC2188615.1"/>
    <property type="molecule type" value="Genomic_DNA"/>
</dbReference>
<dbReference type="InterPro" id="IPR026660">
    <property type="entry name" value="PRA-CH"/>
</dbReference>
<dbReference type="GO" id="GO:0004636">
    <property type="term" value="F:phosphoribosyl-ATP diphosphatase activity"/>
    <property type="evidence" value="ECO:0007669"/>
    <property type="project" value="UniProtKB-UniRule"/>
</dbReference>
<proteinExistence type="inferred from homology"/>
<evidence type="ECO:0000256" key="12">
    <source>
        <dbReference type="ARBA" id="ARBA00022801"/>
    </source>
</evidence>
<evidence type="ECO:0000256" key="2">
    <source>
        <dbReference type="ARBA" id="ARBA00001460"/>
    </source>
</evidence>
<dbReference type="InterPro" id="IPR008179">
    <property type="entry name" value="HisE"/>
</dbReference>
<dbReference type="Gene3D" id="3.20.20.70">
    <property type="entry name" value="Aldolase class I"/>
    <property type="match status" value="1"/>
</dbReference>
<dbReference type="GO" id="GO:0000105">
    <property type="term" value="P:L-histidine biosynthetic process"/>
    <property type="evidence" value="ECO:0007669"/>
    <property type="project" value="UniProtKB-UniRule"/>
</dbReference>
<comment type="similarity">
    <text evidence="8 17">Belongs to the HisA/HisF family.</text>
</comment>
<dbReference type="Proteomes" id="UP001197875">
    <property type="component" value="Unassembled WGS sequence"/>
</dbReference>
<dbReference type="NCBIfam" id="TIGR03188">
    <property type="entry name" value="histidine_hisI"/>
    <property type="match status" value="1"/>
</dbReference>
<organism evidence="19 20">
    <name type="scientific">Fusicatenibacter faecihominis</name>
    <dbReference type="NCBI Taxonomy" id="2881276"/>
    <lineage>
        <taxon>Bacteria</taxon>
        <taxon>Bacillati</taxon>
        <taxon>Bacillota</taxon>
        <taxon>Clostridia</taxon>
        <taxon>Lachnospirales</taxon>
        <taxon>Lachnospiraceae</taxon>
        <taxon>Fusicatenibacter</taxon>
    </lineage>
</organism>
<keyword evidence="9 16" id="KW-0963">Cytoplasm</keyword>
<feature type="domain" description="Phosphoribosyl-AMP cyclohydrolase" evidence="18">
    <location>
        <begin position="251"/>
        <end position="324"/>
    </location>
</feature>
<dbReference type="HAMAP" id="MF_01021">
    <property type="entry name" value="HisI"/>
    <property type="match status" value="1"/>
</dbReference>
<gene>
    <name evidence="16 19" type="primary">hisIE</name>
    <name evidence="16" type="synonym">hisI</name>
    <name evidence="19" type="ORF">LKD71_02035</name>
</gene>
<reference evidence="19 20" key="1">
    <citation type="submission" date="2021-10" db="EMBL/GenBank/DDBJ databases">
        <title>Anaerobic single-cell dispensing facilitates the cultivation of human gut bacteria.</title>
        <authorList>
            <person name="Afrizal A."/>
        </authorList>
    </citation>
    <scope>NUCLEOTIDE SEQUENCE [LARGE SCALE GENOMIC DNA]</scope>
    <source>
        <strain evidence="19 20">CLA-AA-H277</strain>
    </source>
</reference>
<evidence type="ECO:0000256" key="11">
    <source>
        <dbReference type="ARBA" id="ARBA00022741"/>
    </source>
</evidence>
<keyword evidence="13 16" id="KW-0067">ATP-binding</keyword>
<evidence type="ECO:0000256" key="13">
    <source>
        <dbReference type="ARBA" id="ARBA00022840"/>
    </source>
</evidence>
<feature type="region of interest" description="Phosphoribosyl-AMP cyclohydrolase" evidence="16">
    <location>
        <begin position="1"/>
        <end position="340"/>
    </location>
</feature>
<dbReference type="RefSeq" id="WP_227614142.1">
    <property type="nucleotide sequence ID" value="NZ_JAJEPR010000002.1"/>
</dbReference>
<keyword evidence="10 16" id="KW-0028">Amino-acid biosynthesis</keyword>
<dbReference type="SUPFAM" id="SSF141734">
    <property type="entry name" value="HisI-like"/>
    <property type="match status" value="1"/>
</dbReference>
<evidence type="ECO:0000256" key="1">
    <source>
        <dbReference type="ARBA" id="ARBA00000024"/>
    </source>
</evidence>
<comment type="catalytic activity">
    <reaction evidence="1 16">
        <text>1-(5-phospho-beta-D-ribosyl)-5'-AMP + H2O = 1-(5-phospho-beta-D-ribosyl)-5-[(5-phospho-beta-D-ribosylamino)methylideneamino]imidazole-4-carboxamide</text>
        <dbReference type="Rhea" id="RHEA:20049"/>
        <dbReference type="ChEBI" id="CHEBI:15377"/>
        <dbReference type="ChEBI" id="CHEBI:58435"/>
        <dbReference type="ChEBI" id="CHEBI:59457"/>
        <dbReference type="EC" id="3.5.4.19"/>
    </reaction>
</comment>
<dbReference type="HAMAP" id="MF_01020">
    <property type="entry name" value="HisE"/>
    <property type="match status" value="1"/>
</dbReference>
<keyword evidence="11 16" id="KW-0547">Nucleotide-binding</keyword>
<dbReference type="EC" id="3.6.1.31" evidence="16"/>
<dbReference type="PANTHER" id="PTHR42945:SF1">
    <property type="entry name" value="HISTIDINE BIOSYNTHESIS BIFUNCTIONAL PROTEIN HIS7"/>
    <property type="match status" value="1"/>
</dbReference>
<evidence type="ECO:0000256" key="15">
    <source>
        <dbReference type="ARBA" id="ARBA00023268"/>
    </source>
</evidence>
<dbReference type="GO" id="GO:0004635">
    <property type="term" value="F:phosphoribosyl-AMP cyclohydrolase activity"/>
    <property type="evidence" value="ECO:0007669"/>
    <property type="project" value="UniProtKB-UniRule"/>
</dbReference>
<dbReference type="PANTHER" id="PTHR42945">
    <property type="entry name" value="HISTIDINE BIOSYNTHESIS BIFUNCTIONAL PROTEIN"/>
    <property type="match status" value="1"/>
</dbReference>
<comment type="similarity">
    <text evidence="6 16">In the C-terminal section; belongs to the PRA-PH family.</text>
</comment>
<comment type="pathway">
    <text evidence="5 16">Amino-acid biosynthesis; L-histidine biosynthesis; L-histidine from 5-phospho-alpha-D-ribose 1-diphosphate: step 2/9.</text>
</comment>
<name>A0AAE3DQ83_9FIRM</name>
<comment type="catalytic activity">
    <reaction evidence="2 16">
        <text>1-(5-phospho-beta-D-ribosyl)-ATP + H2O = 1-(5-phospho-beta-D-ribosyl)-5'-AMP + diphosphate + H(+)</text>
        <dbReference type="Rhea" id="RHEA:22828"/>
        <dbReference type="ChEBI" id="CHEBI:15377"/>
        <dbReference type="ChEBI" id="CHEBI:15378"/>
        <dbReference type="ChEBI" id="CHEBI:33019"/>
        <dbReference type="ChEBI" id="CHEBI:59457"/>
        <dbReference type="ChEBI" id="CHEBI:73183"/>
        <dbReference type="EC" id="3.6.1.31"/>
    </reaction>
</comment>
<dbReference type="InterPro" id="IPR013785">
    <property type="entry name" value="Aldolase_TIM"/>
</dbReference>
<dbReference type="Gene3D" id="3.10.20.810">
    <property type="entry name" value="Phosphoribosyl-AMP cyclohydrolase"/>
    <property type="match status" value="1"/>
</dbReference>
<evidence type="ECO:0000256" key="7">
    <source>
        <dbReference type="ARBA" id="ARBA00008299"/>
    </source>
</evidence>
<evidence type="ECO:0000256" key="16">
    <source>
        <dbReference type="HAMAP-Rule" id="MF_01019"/>
    </source>
</evidence>
<keyword evidence="20" id="KW-1185">Reference proteome</keyword>
<dbReference type="InterPro" id="IPR038019">
    <property type="entry name" value="PRib_AMP_CycHydrolase_sf"/>
</dbReference>
<dbReference type="AlphaFoldDB" id="A0AAE3DQ83"/>
<dbReference type="InterPro" id="IPR011060">
    <property type="entry name" value="RibuloseP-bd_barrel"/>
</dbReference>
<dbReference type="Pfam" id="PF00977">
    <property type="entry name" value="His_biosynth"/>
    <property type="match status" value="1"/>
</dbReference>
<dbReference type="InterPro" id="IPR002496">
    <property type="entry name" value="PRib_AMP_CycHydrolase_dom"/>
</dbReference>
<keyword evidence="12 16" id="KW-0378">Hydrolase</keyword>
<evidence type="ECO:0000256" key="17">
    <source>
        <dbReference type="RuleBase" id="RU003657"/>
    </source>
</evidence>
<evidence type="ECO:0000256" key="9">
    <source>
        <dbReference type="ARBA" id="ARBA00022490"/>
    </source>
</evidence>
<keyword evidence="15 16" id="KW-0511">Multifunctional enzyme</keyword>
<evidence type="ECO:0000256" key="3">
    <source>
        <dbReference type="ARBA" id="ARBA00004496"/>
    </source>
</evidence>
<dbReference type="Pfam" id="PF01502">
    <property type="entry name" value="PRA-CH"/>
    <property type="match status" value="1"/>
</dbReference>
<comment type="caution">
    <text evidence="19">The sequence shown here is derived from an EMBL/GenBank/DDBJ whole genome shotgun (WGS) entry which is preliminary data.</text>
</comment>
<comment type="pathway">
    <text evidence="4 16">Amino-acid biosynthesis; L-histidine biosynthesis; L-histidine from 5-phospho-alpha-D-ribose 1-diphosphate: step 3/9.</text>
</comment>